<proteinExistence type="predicted"/>
<evidence type="ECO:0000256" key="7">
    <source>
        <dbReference type="SAM" id="MobiDB-lite"/>
    </source>
</evidence>
<gene>
    <name evidence="12" type="primary">LOC112548740</name>
</gene>
<evidence type="ECO:0000256" key="1">
    <source>
        <dbReference type="ARBA" id="ARBA00004370"/>
    </source>
</evidence>
<dbReference type="CDD" id="cd00099">
    <property type="entry name" value="IgV"/>
    <property type="match status" value="1"/>
</dbReference>
<dbReference type="PROSITE" id="PS50835">
    <property type="entry name" value="IG_LIKE"/>
    <property type="match status" value="1"/>
</dbReference>
<name>A0A3Q0FV35_ALLSI</name>
<dbReference type="GO" id="GO:0016020">
    <property type="term" value="C:membrane"/>
    <property type="evidence" value="ECO:0007669"/>
    <property type="project" value="UniProtKB-SubCell"/>
</dbReference>
<dbReference type="SUPFAM" id="SSF48726">
    <property type="entry name" value="Immunoglobulin"/>
    <property type="match status" value="2"/>
</dbReference>
<evidence type="ECO:0000313" key="12">
    <source>
        <dbReference type="RefSeq" id="XP_025051117.1"/>
    </source>
</evidence>
<dbReference type="SMART" id="SM00408">
    <property type="entry name" value="IGc2"/>
    <property type="match status" value="1"/>
</dbReference>
<dbReference type="Pfam" id="PF07686">
    <property type="entry name" value="V-set"/>
    <property type="match status" value="1"/>
</dbReference>
<keyword evidence="5" id="KW-0675">Receptor</keyword>
<dbReference type="InterPro" id="IPR007110">
    <property type="entry name" value="Ig-like_dom"/>
</dbReference>
<dbReference type="SMART" id="SM00409">
    <property type="entry name" value="IG"/>
    <property type="match status" value="1"/>
</dbReference>
<dbReference type="GeneID" id="112548740"/>
<dbReference type="RefSeq" id="XP_025051117.1">
    <property type="nucleotide sequence ID" value="XM_025195332.1"/>
</dbReference>
<keyword evidence="2 8" id="KW-0812">Transmembrane</keyword>
<dbReference type="Proteomes" id="UP000189705">
    <property type="component" value="Unplaced"/>
</dbReference>
<dbReference type="KEGG" id="asn:112548740"/>
<keyword evidence="4 8" id="KW-0472">Membrane</keyword>
<dbReference type="InterPro" id="IPR013106">
    <property type="entry name" value="Ig_V-set"/>
</dbReference>
<reference evidence="12" key="1">
    <citation type="submission" date="2025-08" db="UniProtKB">
        <authorList>
            <consortium name="RefSeq"/>
        </authorList>
    </citation>
    <scope>IDENTIFICATION</scope>
</reference>
<evidence type="ECO:0000256" key="4">
    <source>
        <dbReference type="ARBA" id="ARBA00023136"/>
    </source>
</evidence>
<dbReference type="Gene3D" id="2.60.40.10">
    <property type="entry name" value="Immunoglobulins"/>
    <property type="match status" value="1"/>
</dbReference>
<dbReference type="AlphaFoldDB" id="A0A3Q0FV35"/>
<evidence type="ECO:0000256" key="2">
    <source>
        <dbReference type="ARBA" id="ARBA00022692"/>
    </source>
</evidence>
<keyword evidence="9" id="KW-0732">Signal</keyword>
<comment type="subcellular location">
    <subcellularLocation>
        <location evidence="1">Membrane</location>
    </subcellularLocation>
</comment>
<dbReference type="PANTHER" id="PTHR19256:SF65">
    <property type="entry name" value="T CELL RECEPTOR GAMMA CONSTANT 1-RELATED"/>
    <property type="match status" value="1"/>
</dbReference>
<organism evidence="11 12">
    <name type="scientific">Alligator sinensis</name>
    <name type="common">Chinese alligator</name>
    <dbReference type="NCBI Taxonomy" id="38654"/>
    <lineage>
        <taxon>Eukaryota</taxon>
        <taxon>Metazoa</taxon>
        <taxon>Chordata</taxon>
        <taxon>Craniata</taxon>
        <taxon>Vertebrata</taxon>
        <taxon>Euteleostomi</taxon>
        <taxon>Archelosauria</taxon>
        <taxon>Archosauria</taxon>
        <taxon>Crocodylia</taxon>
        <taxon>Alligatoridae</taxon>
        <taxon>Alligatorinae</taxon>
        <taxon>Alligator</taxon>
    </lineage>
</organism>
<dbReference type="STRING" id="38654.A0A3Q0FV35"/>
<keyword evidence="11" id="KW-1185">Reference proteome</keyword>
<evidence type="ECO:0000256" key="5">
    <source>
        <dbReference type="ARBA" id="ARBA00023170"/>
    </source>
</evidence>
<dbReference type="InterPro" id="IPR013783">
    <property type="entry name" value="Ig-like_fold"/>
</dbReference>
<evidence type="ECO:0000256" key="3">
    <source>
        <dbReference type="ARBA" id="ARBA00022989"/>
    </source>
</evidence>
<dbReference type="InterPro" id="IPR051117">
    <property type="entry name" value="TRG_var/const_region"/>
</dbReference>
<sequence>MSCPWAGILLLALQVAASQKRLRLQQSPAEIWTTPGQTVELNCTVSDADELVTWYKARRDGSLQRRDGSLQSVSQNAKSLPEERKYSSKVSSSGKTISLVISDVREEDSGVYYCAFDLYVDSNFRNRTRLIVSDAPQPSLAILVPSPTEETELPDTIPLLCLLSPHAQAWGAPLWDVGEGSTLPSDAGALDGEGAWSLTTVPKERWDAGTHYTCWTREQGTGINVSTITAKAMGTTLKGPCWVVRWVGLPCVCLLLLIQVLILLSTKCPCTAGTVAVPGSDVYPRQSPETEYAVVSHGGRNASV</sequence>
<dbReference type="InterPro" id="IPR003598">
    <property type="entry name" value="Ig_sub2"/>
</dbReference>
<feature type="signal peptide" evidence="9">
    <location>
        <begin position="1"/>
        <end position="18"/>
    </location>
</feature>
<keyword evidence="6" id="KW-0393">Immunoglobulin domain</keyword>
<accession>A0A3Q0FV35</accession>
<keyword evidence="3 8" id="KW-1133">Transmembrane helix</keyword>
<feature type="compositionally biased region" description="Polar residues" evidence="7">
    <location>
        <begin position="69"/>
        <end position="78"/>
    </location>
</feature>
<dbReference type="PANTHER" id="PTHR19256">
    <property type="entry name" value="T-CELL RECEPTOR GAMMA CHAIN"/>
    <property type="match status" value="1"/>
</dbReference>
<dbReference type="InParanoid" id="A0A3Q0FV35"/>
<evidence type="ECO:0000256" key="8">
    <source>
        <dbReference type="SAM" id="Phobius"/>
    </source>
</evidence>
<evidence type="ECO:0000256" key="9">
    <source>
        <dbReference type="SAM" id="SignalP"/>
    </source>
</evidence>
<dbReference type="InterPro" id="IPR003599">
    <property type="entry name" value="Ig_sub"/>
</dbReference>
<protein>
    <submittedName>
        <fullName evidence="12">LOW QUALITY PROTEIN: uncharacterized protein LOC112548740</fullName>
    </submittedName>
</protein>
<evidence type="ECO:0000256" key="6">
    <source>
        <dbReference type="ARBA" id="ARBA00023319"/>
    </source>
</evidence>
<evidence type="ECO:0000313" key="11">
    <source>
        <dbReference type="Proteomes" id="UP000189705"/>
    </source>
</evidence>
<feature type="region of interest" description="Disordered" evidence="7">
    <location>
        <begin position="66"/>
        <end position="86"/>
    </location>
</feature>
<feature type="domain" description="Ig-like" evidence="10">
    <location>
        <begin position="22"/>
        <end position="114"/>
    </location>
</feature>
<dbReference type="InterPro" id="IPR036179">
    <property type="entry name" value="Ig-like_dom_sf"/>
</dbReference>
<dbReference type="SMART" id="SM00406">
    <property type="entry name" value="IGv"/>
    <property type="match status" value="1"/>
</dbReference>
<feature type="chain" id="PRO_5018206575" evidence="9">
    <location>
        <begin position="19"/>
        <end position="304"/>
    </location>
</feature>
<feature type="transmembrane region" description="Helical" evidence="8">
    <location>
        <begin position="242"/>
        <end position="264"/>
    </location>
</feature>
<evidence type="ECO:0000259" key="10">
    <source>
        <dbReference type="PROSITE" id="PS50835"/>
    </source>
</evidence>